<keyword evidence="3" id="KW-0004">4Fe-4S</keyword>
<evidence type="ECO:0000256" key="8">
    <source>
        <dbReference type="ARBA" id="ARBA00023014"/>
    </source>
</evidence>
<gene>
    <name evidence="11" type="ORF">S06H3_16032</name>
</gene>
<protein>
    <recommendedName>
        <fullName evidence="12">Radical SAM core domain-containing protein</fullName>
    </recommendedName>
</protein>
<keyword evidence="4" id="KW-0949">S-adenosyl-L-methionine</keyword>
<dbReference type="SUPFAM" id="SSF102114">
    <property type="entry name" value="Radical SAM enzymes"/>
    <property type="match status" value="1"/>
</dbReference>
<dbReference type="PROSITE" id="PS01087">
    <property type="entry name" value="RADICAL_ACTIVATING"/>
    <property type="match status" value="1"/>
</dbReference>
<dbReference type="SFLD" id="SFLDG01066">
    <property type="entry name" value="organic_radical-activating_enz"/>
    <property type="match status" value="1"/>
</dbReference>
<proteinExistence type="inferred from homology"/>
<keyword evidence="6" id="KW-0560">Oxidoreductase</keyword>
<feature type="domain" description="4Fe-4S ferredoxin-type" evidence="9">
    <location>
        <begin position="81"/>
        <end position="110"/>
    </location>
</feature>
<evidence type="ECO:0000313" key="11">
    <source>
        <dbReference type="EMBL" id="GAI14355.1"/>
    </source>
</evidence>
<evidence type="ECO:0000256" key="1">
    <source>
        <dbReference type="ARBA" id="ARBA00001966"/>
    </source>
</evidence>
<dbReference type="PANTHER" id="PTHR30352:SF4">
    <property type="entry name" value="PYRUVATE FORMATE-LYASE 2-ACTIVATING ENZYME"/>
    <property type="match status" value="1"/>
</dbReference>
<feature type="non-terminal residue" evidence="11">
    <location>
        <position position="273"/>
    </location>
</feature>
<dbReference type="PROSITE" id="PS51379">
    <property type="entry name" value="4FE4S_FER_2"/>
    <property type="match status" value="2"/>
</dbReference>
<dbReference type="InterPro" id="IPR040074">
    <property type="entry name" value="BssD/PflA/YjjW"/>
</dbReference>
<evidence type="ECO:0000256" key="2">
    <source>
        <dbReference type="ARBA" id="ARBA00009777"/>
    </source>
</evidence>
<keyword evidence="8" id="KW-0411">Iron-sulfur</keyword>
<dbReference type="InterPro" id="IPR058240">
    <property type="entry name" value="rSAM_sf"/>
</dbReference>
<dbReference type="InterPro" id="IPR012839">
    <property type="entry name" value="Organic_radical_activase"/>
</dbReference>
<evidence type="ECO:0000256" key="7">
    <source>
        <dbReference type="ARBA" id="ARBA00023004"/>
    </source>
</evidence>
<dbReference type="GO" id="GO:0046872">
    <property type="term" value="F:metal ion binding"/>
    <property type="evidence" value="ECO:0007669"/>
    <property type="project" value="UniProtKB-KW"/>
</dbReference>
<dbReference type="AlphaFoldDB" id="X1MI09"/>
<dbReference type="PIRSF" id="PIRSF000371">
    <property type="entry name" value="PFL_act_enz"/>
    <property type="match status" value="1"/>
</dbReference>
<dbReference type="Gene3D" id="3.30.70.20">
    <property type="match status" value="1"/>
</dbReference>
<dbReference type="InterPro" id="IPR017896">
    <property type="entry name" value="4Fe4S_Fe-S-bd"/>
</dbReference>
<evidence type="ECO:0000256" key="4">
    <source>
        <dbReference type="ARBA" id="ARBA00022691"/>
    </source>
</evidence>
<dbReference type="GO" id="GO:0016491">
    <property type="term" value="F:oxidoreductase activity"/>
    <property type="evidence" value="ECO:0007669"/>
    <property type="project" value="UniProtKB-KW"/>
</dbReference>
<dbReference type="GO" id="GO:0051539">
    <property type="term" value="F:4 iron, 4 sulfur cluster binding"/>
    <property type="evidence" value="ECO:0007669"/>
    <property type="project" value="UniProtKB-KW"/>
</dbReference>
<dbReference type="SFLD" id="SFLDG01118">
    <property type="entry name" value="activating_enzymes__group_2"/>
    <property type="match status" value="1"/>
</dbReference>
<dbReference type="EMBL" id="BARV01007912">
    <property type="protein sequence ID" value="GAI14355.1"/>
    <property type="molecule type" value="Genomic_DNA"/>
</dbReference>
<organism evidence="11">
    <name type="scientific">marine sediment metagenome</name>
    <dbReference type="NCBI Taxonomy" id="412755"/>
    <lineage>
        <taxon>unclassified sequences</taxon>
        <taxon>metagenomes</taxon>
        <taxon>ecological metagenomes</taxon>
    </lineage>
</organism>
<dbReference type="Pfam" id="PF04055">
    <property type="entry name" value="Radical_SAM"/>
    <property type="match status" value="1"/>
</dbReference>
<dbReference type="Gene3D" id="3.20.20.70">
    <property type="entry name" value="Aldolase class I"/>
    <property type="match status" value="1"/>
</dbReference>
<feature type="domain" description="4Fe-4S ferredoxin-type" evidence="9">
    <location>
        <begin position="48"/>
        <end position="77"/>
    </location>
</feature>
<name>X1MI09_9ZZZZ</name>
<dbReference type="InterPro" id="IPR034457">
    <property type="entry name" value="Organic_radical-activating"/>
</dbReference>
<evidence type="ECO:0000256" key="5">
    <source>
        <dbReference type="ARBA" id="ARBA00022723"/>
    </source>
</evidence>
<dbReference type="SFLD" id="SFLDS00029">
    <property type="entry name" value="Radical_SAM"/>
    <property type="match status" value="1"/>
</dbReference>
<evidence type="ECO:0000259" key="9">
    <source>
        <dbReference type="PROSITE" id="PS51379"/>
    </source>
</evidence>
<comment type="cofactor">
    <cofactor evidence="1">
        <name>[4Fe-4S] cluster</name>
        <dbReference type="ChEBI" id="CHEBI:49883"/>
    </cofactor>
</comment>
<dbReference type="SUPFAM" id="SSF54862">
    <property type="entry name" value="4Fe-4S ferredoxins"/>
    <property type="match status" value="1"/>
</dbReference>
<dbReference type="InterPro" id="IPR007197">
    <property type="entry name" value="rSAM"/>
</dbReference>
<accession>X1MI09</accession>
<comment type="caution">
    <text evidence="11">The sequence shown here is derived from an EMBL/GenBank/DDBJ whole genome shotgun (WGS) entry which is preliminary data.</text>
</comment>
<reference evidence="11" key="1">
    <citation type="journal article" date="2014" name="Front. Microbiol.">
        <title>High frequency of phylogenetically diverse reductive dehalogenase-homologous genes in deep subseafloor sedimentary metagenomes.</title>
        <authorList>
            <person name="Kawai M."/>
            <person name="Futagami T."/>
            <person name="Toyoda A."/>
            <person name="Takaki Y."/>
            <person name="Nishi S."/>
            <person name="Hori S."/>
            <person name="Arai W."/>
            <person name="Tsubouchi T."/>
            <person name="Morono Y."/>
            <person name="Uchiyama I."/>
            <person name="Ito T."/>
            <person name="Fujiyama A."/>
            <person name="Inagaki F."/>
            <person name="Takami H."/>
        </authorList>
    </citation>
    <scope>NUCLEOTIDE SEQUENCE</scope>
    <source>
        <strain evidence="11">Expedition CK06-06</strain>
    </source>
</reference>
<dbReference type="NCBIfam" id="TIGR02494">
    <property type="entry name" value="PFLE_PFLC"/>
    <property type="match status" value="1"/>
</dbReference>
<evidence type="ECO:0000259" key="10">
    <source>
        <dbReference type="PROSITE" id="PS51918"/>
    </source>
</evidence>
<dbReference type="PANTHER" id="PTHR30352">
    <property type="entry name" value="PYRUVATE FORMATE-LYASE-ACTIVATING ENZYME"/>
    <property type="match status" value="1"/>
</dbReference>
<keyword evidence="7" id="KW-0408">Iron</keyword>
<feature type="domain" description="Radical SAM core" evidence="10">
    <location>
        <begin position="17"/>
        <end position="273"/>
    </location>
</feature>
<keyword evidence="5" id="KW-0479">Metal-binding</keyword>
<dbReference type="InterPro" id="IPR001989">
    <property type="entry name" value="Radical_activat_CS"/>
</dbReference>
<evidence type="ECO:0008006" key="12">
    <source>
        <dbReference type="Google" id="ProtNLM"/>
    </source>
</evidence>
<dbReference type="PROSITE" id="PS51918">
    <property type="entry name" value="RADICAL_SAM"/>
    <property type="match status" value="1"/>
</dbReference>
<sequence>MDNERGLIFHIIHGSFVDGYGVRTTVFLKGCHLRCIWCCNPEGQQGHPEIKLTPSECDGCGRCVPICPTNAIQLAPKPGDDKLKIDRELCTNCGKCIDVCYTGALSYFGRYITVDELFNIVKKDEQFYRASGGGVTIGGGEPTFQPRFTYSLLRKCKENYIHTAVDTCGYTLASEGLKVLEEADLLLFDLKGIDPKEHLKNTGVSNEPILSNLKRLDAMGKAIIIRVPIIPGYTDSAQNIKSTAEFLSRLKSVERVDLLALTVFPPRSSLRTT</sequence>
<evidence type="ECO:0000256" key="3">
    <source>
        <dbReference type="ARBA" id="ARBA00022485"/>
    </source>
</evidence>
<comment type="similarity">
    <text evidence="2">Belongs to the organic radical-activating enzymes family.</text>
</comment>
<evidence type="ECO:0000256" key="6">
    <source>
        <dbReference type="ARBA" id="ARBA00023002"/>
    </source>
</evidence>
<dbReference type="InterPro" id="IPR013785">
    <property type="entry name" value="Aldolase_TIM"/>
</dbReference>
<dbReference type="Pfam" id="PF00037">
    <property type="entry name" value="Fer4"/>
    <property type="match status" value="1"/>
</dbReference>